<proteinExistence type="predicted"/>
<evidence type="ECO:0000256" key="10">
    <source>
        <dbReference type="ARBA" id="ARBA00023231"/>
    </source>
</evidence>
<evidence type="ECO:0000256" key="4">
    <source>
        <dbReference type="ARBA" id="ARBA00022485"/>
    </source>
</evidence>
<dbReference type="Pfam" id="PF13484">
    <property type="entry name" value="Fer4_16"/>
    <property type="match status" value="1"/>
</dbReference>
<dbReference type="PROSITE" id="PS00198">
    <property type="entry name" value="4FE4S_FER_1"/>
    <property type="match status" value="1"/>
</dbReference>
<keyword evidence="9" id="KW-0411">Iron-sulfur</keyword>
<dbReference type="RefSeq" id="WP_420903966.1">
    <property type="nucleotide sequence ID" value="NZ_BAAFGK010000002.1"/>
</dbReference>
<evidence type="ECO:0000313" key="13">
    <source>
        <dbReference type="EMBL" id="GAB0056253.1"/>
    </source>
</evidence>
<accession>A0ABQ0C5U2</accession>
<comment type="cofactor">
    <cofactor evidence="1">
        <name>[4Fe-4S] cluster</name>
        <dbReference type="ChEBI" id="CHEBI:49883"/>
    </cofactor>
</comment>
<keyword evidence="14" id="KW-1185">Reference proteome</keyword>
<dbReference type="SUPFAM" id="SSF46548">
    <property type="entry name" value="alpha-helical ferredoxin"/>
    <property type="match status" value="1"/>
</dbReference>
<dbReference type="PANTHER" id="PTHR43687:SF1">
    <property type="entry name" value="FERREDOXIN III"/>
    <property type="match status" value="1"/>
</dbReference>
<dbReference type="PROSITE" id="PS51379">
    <property type="entry name" value="4FE4S_FER_2"/>
    <property type="match status" value="2"/>
</dbReference>
<evidence type="ECO:0000256" key="11">
    <source>
        <dbReference type="ARBA" id="ARBA00030616"/>
    </source>
</evidence>
<keyword evidence="5" id="KW-0479">Metal-binding</keyword>
<protein>
    <recommendedName>
        <fullName evidence="11">Ferredoxin III</fullName>
    </recommendedName>
</protein>
<dbReference type="InterPro" id="IPR017896">
    <property type="entry name" value="4Fe4S_Fe-S-bd"/>
</dbReference>
<dbReference type="Proteomes" id="UP001628193">
    <property type="component" value="Unassembled WGS sequence"/>
</dbReference>
<evidence type="ECO:0000256" key="3">
    <source>
        <dbReference type="ARBA" id="ARBA00022448"/>
    </source>
</evidence>
<evidence type="ECO:0000256" key="8">
    <source>
        <dbReference type="ARBA" id="ARBA00023004"/>
    </source>
</evidence>
<evidence type="ECO:0000256" key="1">
    <source>
        <dbReference type="ARBA" id="ARBA00001966"/>
    </source>
</evidence>
<dbReference type="InterPro" id="IPR050572">
    <property type="entry name" value="Fe-S_Ferredoxin"/>
</dbReference>
<evidence type="ECO:0000259" key="12">
    <source>
        <dbReference type="PROSITE" id="PS51379"/>
    </source>
</evidence>
<keyword evidence="8" id="KW-0408">Iron</keyword>
<comment type="caution">
    <text evidence="13">The sequence shown here is derived from an EMBL/GenBank/DDBJ whole genome shotgun (WGS) entry which is preliminary data.</text>
</comment>
<keyword evidence="3" id="KW-0813">Transport</keyword>
<name>A0ABQ0C5U2_9PROT</name>
<evidence type="ECO:0000256" key="7">
    <source>
        <dbReference type="ARBA" id="ARBA00022982"/>
    </source>
</evidence>
<dbReference type="InterPro" id="IPR017900">
    <property type="entry name" value="4Fe4S_Fe_S_CS"/>
</dbReference>
<keyword evidence="4" id="KW-0004">4Fe-4S</keyword>
<dbReference type="NCBIfam" id="TIGR02936">
    <property type="entry name" value="fdxN_nitrog"/>
    <property type="match status" value="1"/>
</dbReference>
<organism evidence="13 14">
    <name type="scientific">Candidatus Magnetaquiglobus chichijimensis</name>
    <dbReference type="NCBI Taxonomy" id="3141448"/>
    <lineage>
        <taxon>Bacteria</taxon>
        <taxon>Pseudomonadati</taxon>
        <taxon>Pseudomonadota</taxon>
        <taxon>Magnetococcia</taxon>
        <taxon>Magnetococcales</taxon>
        <taxon>Candidatus Magnetaquicoccaceae</taxon>
        <taxon>Candidatus Magnetaquiglobus</taxon>
    </lineage>
</organism>
<feature type="domain" description="4Fe-4S ferredoxin-type" evidence="12">
    <location>
        <begin position="20"/>
        <end position="49"/>
    </location>
</feature>
<evidence type="ECO:0000256" key="9">
    <source>
        <dbReference type="ARBA" id="ARBA00023014"/>
    </source>
</evidence>
<feature type="domain" description="4Fe-4S ferredoxin-type" evidence="12">
    <location>
        <begin position="69"/>
        <end position="99"/>
    </location>
</feature>
<dbReference type="Gene3D" id="3.30.70.20">
    <property type="match status" value="1"/>
</dbReference>
<evidence type="ECO:0000313" key="14">
    <source>
        <dbReference type="Proteomes" id="UP001628193"/>
    </source>
</evidence>
<sequence>MLQAVMTGTTRGGRSWTPTYVTALNGKRCIGCGRCFKVCPRQVFDLVDREMVADDDDDEGDGFSDDPHKVMVIHDGDDCIGCAACARVCPKKCHTHAALPMAA</sequence>
<dbReference type="InterPro" id="IPR014283">
    <property type="entry name" value="FdIII_4_nif"/>
</dbReference>
<gene>
    <name evidence="13" type="primary">fdxB</name>
    <name evidence="13" type="ORF">SIID45300_00558</name>
</gene>
<keyword evidence="10" id="KW-0535">Nitrogen fixation</keyword>
<evidence type="ECO:0000256" key="2">
    <source>
        <dbReference type="ARBA" id="ARBA00003532"/>
    </source>
</evidence>
<evidence type="ECO:0000256" key="6">
    <source>
        <dbReference type="ARBA" id="ARBA00022737"/>
    </source>
</evidence>
<evidence type="ECO:0000256" key="5">
    <source>
        <dbReference type="ARBA" id="ARBA00022723"/>
    </source>
</evidence>
<keyword evidence="7" id="KW-0249">Electron transport</keyword>
<dbReference type="EMBL" id="BAAFGK010000002">
    <property type="protein sequence ID" value="GAB0056253.1"/>
    <property type="molecule type" value="Genomic_DNA"/>
</dbReference>
<comment type="function">
    <text evidence="2">Ferredoxins are iron-sulfur proteins that transfer electrons in a wide variety of metabolic reactions.</text>
</comment>
<dbReference type="PANTHER" id="PTHR43687">
    <property type="entry name" value="ADENYLYLSULFATE REDUCTASE, BETA SUBUNIT"/>
    <property type="match status" value="1"/>
</dbReference>
<keyword evidence="6" id="KW-0677">Repeat</keyword>
<reference evidence="13 14" key="1">
    <citation type="submission" date="2024-09" db="EMBL/GenBank/DDBJ databases">
        <title>Draft genome sequence of Candidatus Magnetaquicoccaceae bacterium FCR-1.</title>
        <authorList>
            <person name="Shimoshige H."/>
            <person name="Shimamura S."/>
            <person name="Taoka A."/>
            <person name="Kobayashi H."/>
            <person name="Maekawa T."/>
        </authorList>
    </citation>
    <scope>NUCLEOTIDE SEQUENCE [LARGE SCALE GENOMIC DNA]</scope>
    <source>
        <strain evidence="13 14">FCR-1</strain>
    </source>
</reference>